<dbReference type="GO" id="GO:0016758">
    <property type="term" value="F:hexosyltransferase activity"/>
    <property type="evidence" value="ECO:0007669"/>
    <property type="project" value="UniProtKB-ARBA"/>
</dbReference>
<accession>A0ABD5RUS2</accession>
<sequence>MSEEAPLVSVVVPTYGRPEFLPEAIESVVDQTYDEIELVVVDDCSPSPVEPQLDGVDTGDRTLRVVRHEENQGANAARSTGIEASDGEFVAFIDDDDVWLPEKVERQVAAFEDPDVGLVATGLRYESHGEVTHVLRPQVSGDATVDLLCGDPFGTFSTLMVRRSTVDAAGLPDERFPCWQDREWPIRLSRHGQVVSVREPLVVHRMGDHEQITDDFETKRDVAYPLFVETFRPLAADYGSDVERRLVAGRATAVAGSALKAGHYDDARRFAARAIRTDPTDHEGYLLLAVSLGGRPLFRTLQRVKRAVAGRRATDGA</sequence>
<dbReference type="EMBL" id="JBHSQH010000008">
    <property type="protein sequence ID" value="MFC5973909.1"/>
    <property type="molecule type" value="Genomic_DNA"/>
</dbReference>
<proteinExistence type="predicted"/>
<dbReference type="InterPro" id="IPR001173">
    <property type="entry name" value="Glyco_trans_2-like"/>
</dbReference>
<dbReference type="Pfam" id="PF00535">
    <property type="entry name" value="Glycos_transf_2"/>
    <property type="match status" value="1"/>
</dbReference>
<keyword evidence="3" id="KW-1185">Reference proteome</keyword>
<reference evidence="2 3" key="1">
    <citation type="journal article" date="2019" name="Int. J. Syst. Evol. Microbiol.">
        <title>The Global Catalogue of Microorganisms (GCM) 10K type strain sequencing project: providing services to taxonomists for standard genome sequencing and annotation.</title>
        <authorList>
            <consortium name="The Broad Institute Genomics Platform"/>
            <consortium name="The Broad Institute Genome Sequencing Center for Infectious Disease"/>
            <person name="Wu L."/>
            <person name="Ma J."/>
        </authorList>
    </citation>
    <scope>NUCLEOTIDE SEQUENCE [LARGE SCALE GENOMIC DNA]</scope>
    <source>
        <strain evidence="2 3">CGMCC 1.12543</strain>
    </source>
</reference>
<dbReference type="SUPFAM" id="SSF53448">
    <property type="entry name" value="Nucleotide-diphospho-sugar transferases"/>
    <property type="match status" value="1"/>
</dbReference>
<protein>
    <submittedName>
        <fullName evidence="2">Glycosyltransferase family 2 protein</fullName>
    </submittedName>
</protein>
<feature type="domain" description="Glycosyltransferase 2-like" evidence="1">
    <location>
        <begin position="9"/>
        <end position="132"/>
    </location>
</feature>
<comment type="caution">
    <text evidence="2">The sequence shown here is derived from an EMBL/GenBank/DDBJ whole genome shotgun (WGS) entry which is preliminary data.</text>
</comment>
<evidence type="ECO:0000313" key="2">
    <source>
        <dbReference type="EMBL" id="MFC5973909.1"/>
    </source>
</evidence>
<dbReference type="InterPro" id="IPR029044">
    <property type="entry name" value="Nucleotide-diphossugar_trans"/>
</dbReference>
<name>A0ABD5RUS2_9EURY</name>
<gene>
    <name evidence="2" type="ORF">ACFPYI_21505</name>
</gene>
<dbReference type="AlphaFoldDB" id="A0ABD5RUS2"/>
<dbReference type="PANTHER" id="PTHR22916:SF3">
    <property type="entry name" value="UDP-GLCNAC:BETAGAL BETA-1,3-N-ACETYLGLUCOSAMINYLTRANSFERASE-LIKE PROTEIN 1"/>
    <property type="match status" value="1"/>
</dbReference>
<evidence type="ECO:0000259" key="1">
    <source>
        <dbReference type="Pfam" id="PF00535"/>
    </source>
</evidence>
<dbReference type="CDD" id="cd00761">
    <property type="entry name" value="Glyco_tranf_GTA_type"/>
    <property type="match status" value="1"/>
</dbReference>
<dbReference type="Proteomes" id="UP001596099">
    <property type="component" value="Unassembled WGS sequence"/>
</dbReference>
<evidence type="ECO:0000313" key="3">
    <source>
        <dbReference type="Proteomes" id="UP001596099"/>
    </source>
</evidence>
<organism evidence="2 3">
    <name type="scientific">Halomarina salina</name>
    <dbReference type="NCBI Taxonomy" id="1872699"/>
    <lineage>
        <taxon>Archaea</taxon>
        <taxon>Methanobacteriati</taxon>
        <taxon>Methanobacteriota</taxon>
        <taxon>Stenosarchaea group</taxon>
        <taxon>Halobacteria</taxon>
        <taxon>Halobacteriales</taxon>
        <taxon>Natronomonadaceae</taxon>
        <taxon>Halomarina</taxon>
    </lineage>
</organism>
<dbReference type="Gene3D" id="3.90.550.10">
    <property type="entry name" value="Spore Coat Polysaccharide Biosynthesis Protein SpsA, Chain A"/>
    <property type="match status" value="1"/>
</dbReference>
<dbReference type="PANTHER" id="PTHR22916">
    <property type="entry name" value="GLYCOSYLTRANSFERASE"/>
    <property type="match status" value="1"/>
</dbReference>
<dbReference type="RefSeq" id="WP_247421604.1">
    <property type="nucleotide sequence ID" value="NZ_JALLGW010000006.1"/>
</dbReference>